<dbReference type="HOGENOM" id="CLU_120906_0_0_6"/>
<proteinExistence type="predicted"/>
<name>N8Z1P7_9GAMM</name>
<sequence length="182" mass="21132">MSCQFKPKTSGSLASLVQGYKNEYRKDKNNELSYFRNMDFDQALKKAAYAENKNGRKFSHQYRLPKQASEQAFKKFTEIKTEIKATQNFEQLYELLDSNLRSIQDIGDLFIFDTALRIGAKLNYLPKELIVQSGSKEGAKKLGLTVKNKRVSLEQLPSLIRENLEPYEIENFLCICHKEFEK</sequence>
<protein>
    <submittedName>
        <fullName evidence="1">Uncharacterized protein</fullName>
    </submittedName>
</protein>
<dbReference type="RefSeq" id="WP_004896256.1">
    <property type="nucleotide sequence ID" value="NZ_KB849580.1"/>
</dbReference>
<evidence type="ECO:0000313" key="2">
    <source>
        <dbReference type="Proteomes" id="UP000018440"/>
    </source>
</evidence>
<dbReference type="PATRIC" id="fig|1217988.3.peg.3025"/>
<gene>
    <name evidence="1" type="ORF">F955_03142</name>
</gene>
<dbReference type="Proteomes" id="UP000018440">
    <property type="component" value="Unassembled WGS sequence"/>
</dbReference>
<organism evidence="1 2">
    <name type="scientific">Acinetobacter schindleri CIP 107287</name>
    <dbReference type="NCBI Taxonomy" id="1217988"/>
    <lineage>
        <taxon>Bacteria</taxon>
        <taxon>Pseudomonadati</taxon>
        <taxon>Pseudomonadota</taxon>
        <taxon>Gammaproteobacteria</taxon>
        <taxon>Moraxellales</taxon>
        <taxon>Moraxellaceae</taxon>
        <taxon>Acinetobacter</taxon>
    </lineage>
</organism>
<evidence type="ECO:0000313" key="1">
    <source>
        <dbReference type="EMBL" id="ENV43002.1"/>
    </source>
</evidence>
<dbReference type="AlphaFoldDB" id="N8Z1P7"/>
<comment type="caution">
    <text evidence="1">The sequence shown here is derived from an EMBL/GenBank/DDBJ whole genome shotgun (WGS) entry which is preliminary data.</text>
</comment>
<dbReference type="EMBL" id="APPQ01000033">
    <property type="protein sequence ID" value="ENV43002.1"/>
    <property type="molecule type" value="Genomic_DNA"/>
</dbReference>
<reference evidence="1 2" key="1">
    <citation type="submission" date="2013-02" db="EMBL/GenBank/DDBJ databases">
        <title>The Genome Sequence of Acinetobacter schindleri CIP 107287.</title>
        <authorList>
            <consortium name="The Broad Institute Genome Sequencing Platform"/>
            <consortium name="The Broad Institute Genome Sequencing Center for Infectious Disease"/>
            <person name="Cerqueira G."/>
            <person name="Feldgarden M."/>
            <person name="Courvalin P."/>
            <person name="Perichon B."/>
            <person name="Grillot-Courvalin C."/>
            <person name="Clermont D."/>
            <person name="Rocha E."/>
            <person name="Yoon E.-J."/>
            <person name="Nemec A."/>
            <person name="Walker B."/>
            <person name="Young S.K."/>
            <person name="Zeng Q."/>
            <person name="Gargeya S."/>
            <person name="Fitzgerald M."/>
            <person name="Haas B."/>
            <person name="Abouelleil A."/>
            <person name="Alvarado L."/>
            <person name="Arachchi H.M."/>
            <person name="Berlin A.M."/>
            <person name="Chapman S.B."/>
            <person name="Dewar J."/>
            <person name="Goldberg J."/>
            <person name="Griggs A."/>
            <person name="Gujja S."/>
            <person name="Hansen M."/>
            <person name="Howarth C."/>
            <person name="Imamovic A."/>
            <person name="Larimer J."/>
            <person name="McCowan C."/>
            <person name="Murphy C."/>
            <person name="Neiman D."/>
            <person name="Pearson M."/>
            <person name="Priest M."/>
            <person name="Roberts A."/>
            <person name="Saif S."/>
            <person name="Shea T."/>
            <person name="Sisk P."/>
            <person name="Sykes S."/>
            <person name="Wortman J."/>
            <person name="Nusbaum C."/>
            <person name="Birren B."/>
        </authorList>
    </citation>
    <scope>NUCLEOTIDE SEQUENCE [LARGE SCALE GENOMIC DNA]</scope>
    <source>
        <strain evidence="1 2">CIP 107287</strain>
    </source>
</reference>
<accession>N8Z1P7</accession>